<dbReference type="PROSITE" id="PS52050">
    <property type="entry name" value="WYL"/>
    <property type="match status" value="1"/>
</dbReference>
<evidence type="ECO:0000313" key="6">
    <source>
        <dbReference type="Proteomes" id="UP001500665"/>
    </source>
</evidence>
<keyword evidence="1" id="KW-0805">Transcription regulation</keyword>
<keyword evidence="2" id="KW-0238">DNA-binding</keyword>
<dbReference type="PANTHER" id="PTHR34580:SF3">
    <property type="entry name" value="PROTEIN PAFB"/>
    <property type="match status" value="1"/>
</dbReference>
<dbReference type="Pfam" id="PF08279">
    <property type="entry name" value="HTH_11"/>
    <property type="match status" value="1"/>
</dbReference>
<dbReference type="InterPro" id="IPR001034">
    <property type="entry name" value="DeoR_HTH"/>
</dbReference>
<dbReference type="InterPro" id="IPR036388">
    <property type="entry name" value="WH-like_DNA-bd_sf"/>
</dbReference>
<dbReference type="InterPro" id="IPR026881">
    <property type="entry name" value="WYL_dom"/>
</dbReference>
<dbReference type="PROSITE" id="PS51000">
    <property type="entry name" value="HTH_DEOR_2"/>
    <property type="match status" value="1"/>
</dbReference>
<sequence>MADVTKRMLDLLALLQTGRRFAGAELVRRLETSPRTLRRDVERLREYGYPVMTRPGPSGFYQLGPGTRLPPMIFDDEEAVALLIGLALAAAAAPGTAPEDDTRGMGAAADRAYGKVDQLLPARLRTRAQLVRASMEVSPSPSPAIDTAAFAAIGEACTRHEQIGFDYRGPDGTVTTRKAEPYRQVLTRGRWYLLAWDLGKDDWRTFRIDRIHDLTPTGRRFSPRSLPADDGRAYLHAALTRPRHRAVATVEAPAETVADKLKFADCTIEPLADDRCRVTAFVDSFPWLVINLGLIGAEFRIHAPAEFADLSRELAGRLLRAGS</sequence>
<organism evidence="5 6">
    <name type="scientific">Actinocorallia libanotica</name>
    <dbReference type="NCBI Taxonomy" id="46162"/>
    <lineage>
        <taxon>Bacteria</taxon>
        <taxon>Bacillati</taxon>
        <taxon>Actinomycetota</taxon>
        <taxon>Actinomycetes</taxon>
        <taxon>Streptosporangiales</taxon>
        <taxon>Thermomonosporaceae</taxon>
        <taxon>Actinocorallia</taxon>
    </lineage>
</organism>
<name>A0ABN1QJP6_9ACTN</name>
<dbReference type="InterPro" id="IPR051534">
    <property type="entry name" value="CBASS_pafABC_assoc_protein"/>
</dbReference>
<dbReference type="Proteomes" id="UP001500665">
    <property type="component" value="Unassembled WGS sequence"/>
</dbReference>
<dbReference type="PROSITE" id="PS00894">
    <property type="entry name" value="HTH_DEOR_1"/>
    <property type="match status" value="1"/>
</dbReference>
<dbReference type="RefSeq" id="WP_344238288.1">
    <property type="nucleotide sequence ID" value="NZ_BAAAHH010000004.1"/>
</dbReference>
<dbReference type="PANTHER" id="PTHR34580">
    <property type="match status" value="1"/>
</dbReference>
<gene>
    <name evidence="5" type="ORF">GCM10009550_15690</name>
</gene>
<keyword evidence="6" id="KW-1185">Reference proteome</keyword>
<evidence type="ECO:0000259" key="4">
    <source>
        <dbReference type="PROSITE" id="PS51000"/>
    </source>
</evidence>
<proteinExistence type="predicted"/>
<protein>
    <submittedName>
        <fullName evidence="5">YafY family protein</fullName>
    </submittedName>
</protein>
<dbReference type="PIRSF" id="PIRSF016838">
    <property type="entry name" value="PafC"/>
    <property type="match status" value="1"/>
</dbReference>
<keyword evidence="3" id="KW-0804">Transcription</keyword>
<dbReference type="InterPro" id="IPR028349">
    <property type="entry name" value="PafC-like"/>
</dbReference>
<dbReference type="InterPro" id="IPR018356">
    <property type="entry name" value="Tscrpt_reg_HTH_DeoR_CS"/>
</dbReference>
<comment type="caution">
    <text evidence="5">The sequence shown here is derived from an EMBL/GenBank/DDBJ whole genome shotgun (WGS) entry which is preliminary data.</text>
</comment>
<dbReference type="InterPro" id="IPR013196">
    <property type="entry name" value="HTH_11"/>
</dbReference>
<dbReference type="Pfam" id="PF13280">
    <property type="entry name" value="WYL"/>
    <property type="match status" value="1"/>
</dbReference>
<evidence type="ECO:0000313" key="5">
    <source>
        <dbReference type="EMBL" id="GAA0943596.1"/>
    </source>
</evidence>
<dbReference type="EMBL" id="BAAAHH010000004">
    <property type="protein sequence ID" value="GAA0943596.1"/>
    <property type="molecule type" value="Genomic_DNA"/>
</dbReference>
<accession>A0ABN1QJP6</accession>
<dbReference type="InterPro" id="IPR036390">
    <property type="entry name" value="WH_DNA-bd_sf"/>
</dbReference>
<dbReference type="SUPFAM" id="SSF46785">
    <property type="entry name" value="Winged helix' DNA-binding domain"/>
    <property type="match status" value="1"/>
</dbReference>
<reference evidence="5 6" key="1">
    <citation type="journal article" date="2019" name="Int. J. Syst. Evol. Microbiol.">
        <title>The Global Catalogue of Microorganisms (GCM) 10K type strain sequencing project: providing services to taxonomists for standard genome sequencing and annotation.</title>
        <authorList>
            <consortium name="The Broad Institute Genomics Platform"/>
            <consortium name="The Broad Institute Genome Sequencing Center for Infectious Disease"/>
            <person name="Wu L."/>
            <person name="Ma J."/>
        </authorList>
    </citation>
    <scope>NUCLEOTIDE SEQUENCE [LARGE SCALE GENOMIC DNA]</scope>
    <source>
        <strain evidence="5 6">JCM 10696</strain>
    </source>
</reference>
<evidence type="ECO:0000256" key="1">
    <source>
        <dbReference type="ARBA" id="ARBA00023015"/>
    </source>
</evidence>
<dbReference type="Gene3D" id="1.10.10.10">
    <property type="entry name" value="Winged helix-like DNA-binding domain superfamily/Winged helix DNA-binding domain"/>
    <property type="match status" value="1"/>
</dbReference>
<evidence type="ECO:0000256" key="2">
    <source>
        <dbReference type="ARBA" id="ARBA00023125"/>
    </source>
</evidence>
<feature type="domain" description="HTH deoR-type" evidence="4">
    <location>
        <begin position="4"/>
        <end position="59"/>
    </location>
</feature>
<evidence type="ECO:0000256" key="3">
    <source>
        <dbReference type="ARBA" id="ARBA00023163"/>
    </source>
</evidence>